<feature type="transmembrane region" description="Helical" evidence="7">
    <location>
        <begin position="331"/>
        <end position="352"/>
    </location>
</feature>
<dbReference type="Proteomes" id="UP001194468">
    <property type="component" value="Unassembled WGS sequence"/>
</dbReference>
<feature type="transmembrane region" description="Helical" evidence="7">
    <location>
        <begin position="260"/>
        <end position="278"/>
    </location>
</feature>
<dbReference type="GO" id="GO:0000329">
    <property type="term" value="C:fungal-type vacuole membrane"/>
    <property type="evidence" value="ECO:0007669"/>
    <property type="project" value="TreeGrafter"/>
</dbReference>
<reference evidence="9" key="1">
    <citation type="submission" date="2019-10" db="EMBL/GenBank/DDBJ databases">
        <authorList>
            <consortium name="DOE Joint Genome Institute"/>
            <person name="Kuo A."/>
            <person name="Miyauchi S."/>
            <person name="Kiss E."/>
            <person name="Drula E."/>
            <person name="Kohler A."/>
            <person name="Sanchez-Garcia M."/>
            <person name="Andreopoulos B."/>
            <person name="Barry K.W."/>
            <person name="Bonito G."/>
            <person name="Buee M."/>
            <person name="Carver A."/>
            <person name="Chen C."/>
            <person name="Cichocki N."/>
            <person name="Clum A."/>
            <person name="Culley D."/>
            <person name="Crous P.W."/>
            <person name="Fauchery L."/>
            <person name="Girlanda M."/>
            <person name="Hayes R."/>
            <person name="Keri Z."/>
            <person name="LaButti K."/>
            <person name="Lipzen A."/>
            <person name="Lombard V."/>
            <person name="Magnuson J."/>
            <person name="Maillard F."/>
            <person name="Morin E."/>
            <person name="Murat C."/>
            <person name="Nolan M."/>
            <person name="Ohm R."/>
            <person name="Pangilinan J."/>
            <person name="Pereira M."/>
            <person name="Perotto S."/>
            <person name="Peter M."/>
            <person name="Riley R."/>
            <person name="Sitrit Y."/>
            <person name="Stielow B."/>
            <person name="Szollosi G."/>
            <person name="Zifcakova L."/>
            <person name="Stursova M."/>
            <person name="Spatafora J.W."/>
            <person name="Tedersoo L."/>
            <person name="Vaario L.-M."/>
            <person name="Yamada A."/>
            <person name="Yan M."/>
            <person name="Wang P."/>
            <person name="Xu J."/>
            <person name="Bruns T."/>
            <person name="Baldrian P."/>
            <person name="Vilgalys R."/>
            <person name="Henrissat B."/>
            <person name="Grigoriev I.V."/>
            <person name="Hibbett D."/>
            <person name="Nagy L.G."/>
            <person name="Martin F.M."/>
        </authorList>
    </citation>
    <scope>NUCLEOTIDE SEQUENCE</scope>
    <source>
        <strain evidence="9">BED1</strain>
    </source>
</reference>
<dbReference type="Gene3D" id="1.20.1720.10">
    <property type="entry name" value="Multidrug resistance protein D"/>
    <property type="match status" value="1"/>
</dbReference>
<feature type="transmembrane region" description="Helical" evidence="7">
    <location>
        <begin position="227"/>
        <end position="248"/>
    </location>
</feature>
<dbReference type="PROSITE" id="PS50850">
    <property type="entry name" value="MFS"/>
    <property type="match status" value="1"/>
</dbReference>
<keyword evidence="3 7" id="KW-0812">Transmembrane</keyword>
<keyword evidence="2" id="KW-0813">Transport</keyword>
<dbReference type="InterPro" id="IPR020846">
    <property type="entry name" value="MFS_dom"/>
</dbReference>
<dbReference type="GO" id="GO:0012505">
    <property type="term" value="C:endomembrane system"/>
    <property type="evidence" value="ECO:0007669"/>
    <property type="project" value="UniProtKB-SubCell"/>
</dbReference>
<evidence type="ECO:0000259" key="8">
    <source>
        <dbReference type="PROSITE" id="PS50850"/>
    </source>
</evidence>
<dbReference type="AlphaFoldDB" id="A0AAD4BQG0"/>
<feature type="transmembrane region" description="Helical" evidence="7">
    <location>
        <begin position="364"/>
        <end position="382"/>
    </location>
</feature>
<evidence type="ECO:0000256" key="6">
    <source>
        <dbReference type="SAM" id="MobiDB-lite"/>
    </source>
</evidence>
<feature type="transmembrane region" description="Helical" evidence="7">
    <location>
        <begin position="185"/>
        <end position="206"/>
    </location>
</feature>
<feature type="transmembrane region" description="Helical" evidence="7">
    <location>
        <begin position="101"/>
        <end position="121"/>
    </location>
</feature>
<protein>
    <submittedName>
        <fullName evidence="9">Major facilitator superfamily domain-containing protein</fullName>
    </submittedName>
</protein>
<feature type="transmembrane region" description="Helical" evidence="7">
    <location>
        <begin position="70"/>
        <end position="89"/>
    </location>
</feature>
<dbReference type="EMBL" id="WHUW01000021">
    <property type="protein sequence ID" value="KAF8436606.1"/>
    <property type="molecule type" value="Genomic_DNA"/>
</dbReference>
<dbReference type="PANTHER" id="PTHR23501">
    <property type="entry name" value="MAJOR FACILITATOR SUPERFAMILY"/>
    <property type="match status" value="1"/>
</dbReference>
<dbReference type="InterPro" id="IPR011701">
    <property type="entry name" value="MFS"/>
</dbReference>
<comment type="caution">
    <text evidence="9">The sequence shown here is derived from an EMBL/GenBank/DDBJ whole genome shotgun (WGS) entry which is preliminary data.</text>
</comment>
<keyword evidence="5 7" id="KW-0472">Membrane</keyword>
<feature type="domain" description="Major facilitator superfamily (MFS) profile" evidence="8">
    <location>
        <begin position="36"/>
        <end position="524"/>
    </location>
</feature>
<evidence type="ECO:0000256" key="2">
    <source>
        <dbReference type="ARBA" id="ARBA00022448"/>
    </source>
</evidence>
<dbReference type="SUPFAM" id="SSF103473">
    <property type="entry name" value="MFS general substrate transporter"/>
    <property type="match status" value="1"/>
</dbReference>
<dbReference type="GO" id="GO:0005886">
    <property type="term" value="C:plasma membrane"/>
    <property type="evidence" value="ECO:0007669"/>
    <property type="project" value="TreeGrafter"/>
</dbReference>
<sequence>MATHDTECTPLLLNIKPSKHRPLDCHQISHTTRYGILAALWAGTFLCNLNLTLVATLLPSLTSEFQGSNQASWIGTSYLLSTCTFTPLYGRLCTILGRRTACQTALLATAIGTFLCGISGSMVQLTVARFIAGMGGGAVQLLAMIVTADMYNIRERALIQAFISISQGLGLGLGGPIGGIMNDLFGWRMTFLCQVPLFVLVIILITRTLYYVTPGQGQSIKEVLSRVDFGGCITLFLTLGSSLTWLSMKFNEDLPWTDTQVIIPLTLSVVFLVLFLVIECMITPEPVLPPCLLREKVPVLVGLSNYCVSVCNFSVMYFVPLWFQTVPLDSASIAGLHLLPDSFAMGLGSFFTGWLMRRTGKYKTINLVFGILPLCGVIPLVFLREDSGFVQKWFSVVPIGFGNAVVFQTVLIALQAHLSESQMAFGTAFGQLFRGLGQTSGVAIASAVFQSRLDDELRHRIHAPDAPKIITAIRHSLSLVTTLPNPLQREARDAYAASLKTVFIVAACSTLMAYLVRLPIPEKAMEDHGCSESGSETDAEVGSDVDGGGVSR</sequence>
<feature type="transmembrane region" description="Helical" evidence="7">
    <location>
        <begin position="36"/>
        <end position="58"/>
    </location>
</feature>
<evidence type="ECO:0000313" key="10">
    <source>
        <dbReference type="Proteomes" id="UP001194468"/>
    </source>
</evidence>
<name>A0AAD4BQG0_BOLED</name>
<evidence type="ECO:0000256" key="3">
    <source>
        <dbReference type="ARBA" id="ARBA00022692"/>
    </source>
</evidence>
<organism evidence="9 10">
    <name type="scientific">Boletus edulis BED1</name>
    <dbReference type="NCBI Taxonomy" id="1328754"/>
    <lineage>
        <taxon>Eukaryota</taxon>
        <taxon>Fungi</taxon>
        <taxon>Dikarya</taxon>
        <taxon>Basidiomycota</taxon>
        <taxon>Agaricomycotina</taxon>
        <taxon>Agaricomycetes</taxon>
        <taxon>Agaricomycetidae</taxon>
        <taxon>Boletales</taxon>
        <taxon>Boletineae</taxon>
        <taxon>Boletaceae</taxon>
        <taxon>Boletoideae</taxon>
        <taxon>Boletus</taxon>
    </lineage>
</organism>
<feature type="transmembrane region" description="Helical" evidence="7">
    <location>
        <begin position="394"/>
        <end position="414"/>
    </location>
</feature>
<evidence type="ECO:0000313" key="9">
    <source>
        <dbReference type="EMBL" id="KAF8436606.1"/>
    </source>
</evidence>
<evidence type="ECO:0000256" key="1">
    <source>
        <dbReference type="ARBA" id="ARBA00004127"/>
    </source>
</evidence>
<dbReference type="PANTHER" id="PTHR23501:SF191">
    <property type="entry name" value="VACUOLAR BASIC AMINO ACID TRANSPORTER 4"/>
    <property type="match status" value="1"/>
</dbReference>
<evidence type="ECO:0000256" key="7">
    <source>
        <dbReference type="SAM" id="Phobius"/>
    </source>
</evidence>
<evidence type="ECO:0000256" key="4">
    <source>
        <dbReference type="ARBA" id="ARBA00022989"/>
    </source>
</evidence>
<feature type="transmembrane region" description="Helical" evidence="7">
    <location>
        <begin position="127"/>
        <end position="146"/>
    </location>
</feature>
<feature type="region of interest" description="Disordered" evidence="6">
    <location>
        <begin position="525"/>
        <end position="552"/>
    </location>
</feature>
<feature type="transmembrane region" description="Helical" evidence="7">
    <location>
        <begin position="158"/>
        <end position="179"/>
    </location>
</feature>
<accession>A0AAD4BQG0</accession>
<dbReference type="Gene3D" id="1.20.1250.20">
    <property type="entry name" value="MFS general substrate transporter like domains"/>
    <property type="match status" value="1"/>
</dbReference>
<dbReference type="InterPro" id="IPR036259">
    <property type="entry name" value="MFS_trans_sf"/>
</dbReference>
<dbReference type="GO" id="GO:0015174">
    <property type="term" value="F:basic amino acid transmembrane transporter activity"/>
    <property type="evidence" value="ECO:0007669"/>
    <property type="project" value="TreeGrafter"/>
</dbReference>
<keyword evidence="10" id="KW-1185">Reference proteome</keyword>
<feature type="transmembrane region" description="Helical" evidence="7">
    <location>
        <begin position="494"/>
        <end position="516"/>
    </location>
</feature>
<dbReference type="Pfam" id="PF07690">
    <property type="entry name" value="MFS_1"/>
    <property type="match status" value="1"/>
</dbReference>
<gene>
    <name evidence="9" type="ORF">L210DRAFT_3452151</name>
</gene>
<proteinExistence type="predicted"/>
<feature type="transmembrane region" description="Helical" evidence="7">
    <location>
        <begin position="299"/>
        <end position="319"/>
    </location>
</feature>
<evidence type="ECO:0000256" key="5">
    <source>
        <dbReference type="ARBA" id="ARBA00023136"/>
    </source>
</evidence>
<reference evidence="9" key="2">
    <citation type="journal article" date="2020" name="Nat. Commun.">
        <title>Large-scale genome sequencing of mycorrhizal fungi provides insights into the early evolution of symbiotic traits.</title>
        <authorList>
            <person name="Miyauchi S."/>
            <person name="Kiss E."/>
            <person name="Kuo A."/>
            <person name="Drula E."/>
            <person name="Kohler A."/>
            <person name="Sanchez-Garcia M."/>
            <person name="Morin E."/>
            <person name="Andreopoulos B."/>
            <person name="Barry K.W."/>
            <person name="Bonito G."/>
            <person name="Buee M."/>
            <person name="Carver A."/>
            <person name="Chen C."/>
            <person name="Cichocki N."/>
            <person name="Clum A."/>
            <person name="Culley D."/>
            <person name="Crous P.W."/>
            <person name="Fauchery L."/>
            <person name="Girlanda M."/>
            <person name="Hayes R.D."/>
            <person name="Keri Z."/>
            <person name="LaButti K."/>
            <person name="Lipzen A."/>
            <person name="Lombard V."/>
            <person name="Magnuson J."/>
            <person name="Maillard F."/>
            <person name="Murat C."/>
            <person name="Nolan M."/>
            <person name="Ohm R.A."/>
            <person name="Pangilinan J."/>
            <person name="Pereira M.F."/>
            <person name="Perotto S."/>
            <person name="Peter M."/>
            <person name="Pfister S."/>
            <person name="Riley R."/>
            <person name="Sitrit Y."/>
            <person name="Stielow J.B."/>
            <person name="Szollosi G."/>
            <person name="Zifcakova L."/>
            <person name="Stursova M."/>
            <person name="Spatafora J.W."/>
            <person name="Tedersoo L."/>
            <person name="Vaario L.M."/>
            <person name="Yamada A."/>
            <person name="Yan M."/>
            <person name="Wang P."/>
            <person name="Xu J."/>
            <person name="Bruns T."/>
            <person name="Baldrian P."/>
            <person name="Vilgalys R."/>
            <person name="Dunand C."/>
            <person name="Henrissat B."/>
            <person name="Grigoriev I.V."/>
            <person name="Hibbett D."/>
            <person name="Nagy L.G."/>
            <person name="Martin F.M."/>
        </authorList>
    </citation>
    <scope>NUCLEOTIDE SEQUENCE</scope>
    <source>
        <strain evidence="9">BED1</strain>
    </source>
</reference>
<comment type="subcellular location">
    <subcellularLocation>
        <location evidence="1">Endomembrane system</location>
        <topology evidence="1">Multi-pass membrane protein</topology>
    </subcellularLocation>
</comment>
<keyword evidence="4 7" id="KW-1133">Transmembrane helix</keyword>